<protein>
    <submittedName>
        <fullName evidence="1">Uncharacterized protein</fullName>
    </submittedName>
</protein>
<gene>
    <name evidence="1" type="ORF">AW06_002714</name>
</gene>
<dbReference type="AlphaFoldDB" id="A0A080M4P8"/>
<evidence type="ECO:0000313" key="2">
    <source>
        <dbReference type="Proteomes" id="UP000021315"/>
    </source>
</evidence>
<evidence type="ECO:0000313" key="1">
    <source>
        <dbReference type="EMBL" id="KFB76292.1"/>
    </source>
</evidence>
<accession>A0A080M4P8</accession>
<proteinExistence type="predicted"/>
<sequence>MALFVTRISPLNGFCNFCSGTRPTLRASVGACRIVCKDNGQVIAADMTVLMRPVFPSGRTSRIIEELELDT</sequence>
<name>A0A080M4P8_9PROT</name>
<dbReference type="Proteomes" id="UP000021315">
    <property type="component" value="Unassembled WGS sequence"/>
</dbReference>
<reference evidence="1" key="1">
    <citation type="submission" date="2014-02" db="EMBL/GenBank/DDBJ databases">
        <title>Expanding our view of genomic diversity in Candidatus Accumulibacter clades.</title>
        <authorList>
            <person name="Skennerton C.T."/>
            <person name="Barr J.J."/>
            <person name="Slater F.R."/>
            <person name="Bond P.L."/>
            <person name="Tyson G.W."/>
        </authorList>
    </citation>
    <scope>NUCLEOTIDE SEQUENCE [LARGE SCALE GENOMIC DNA]</scope>
</reference>
<dbReference type="EMBL" id="JDST02000059">
    <property type="protein sequence ID" value="KFB76292.1"/>
    <property type="molecule type" value="Genomic_DNA"/>
</dbReference>
<comment type="caution">
    <text evidence="1">The sequence shown here is derived from an EMBL/GenBank/DDBJ whole genome shotgun (WGS) entry which is preliminary data.</text>
</comment>
<organism evidence="1 2">
    <name type="scientific">Candidatus Accumulibacter cognatus</name>
    <dbReference type="NCBI Taxonomy" id="2954383"/>
    <lineage>
        <taxon>Bacteria</taxon>
        <taxon>Pseudomonadati</taxon>
        <taxon>Pseudomonadota</taxon>
        <taxon>Betaproteobacteria</taxon>
        <taxon>Candidatus Accumulibacter</taxon>
    </lineage>
</organism>
<keyword evidence="2" id="KW-1185">Reference proteome</keyword>